<feature type="transmembrane region" description="Helical" evidence="1">
    <location>
        <begin position="6"/>
        <end position="32"/>
    </location>
</feature>
<organism evidence="2 3">
    <name type="scientific">Pseudomonas oryziphila</name>
    <dbReference type="NCBI Taxonomy" id="2894079"/>
    <lineage>
        <taxon>Bacteria</taxon>
        <taxon>Pseudomonadati</taxon>
        <taxon>Pseudomonadota</taxon>
        <taxon>Gammaproteobacteria</taxon>
        <taxon>Pseudomonadales</taxon>
        <taxon>Pseudomonadaceae</taxon>
        <taxon>Pseudomonas</taxon>
    </lineage>
</organism>
<keyword evidence="3" id="KW-1185">Reference proteome</keyword>
<evidence type="ECO:0000313" key="2">
    <source>
        <dbReference type="EMBL" id="AZL74215.1"/>
    </source>
</evidence>
<keyword evidence="1" id="KW-0472">Membrane</keyword>
<evidence type="ECO:0000313" key="3">
    <source>
        <dbReference type="Proteomes" id="UP000272622"/>
    </source>
</evidence>
<protein>
    <submittedName>
        <fullName evidence="2">Uncharacterized protein</fullName>
    </submittedName>
</protein>
<sequence>MGDSMFAYRLLFLMLFMVSIMTWVFLWLAGYIRHHPLTRAHPGNPGIVAATGLALVLGCAVLDFFRLAEHNTLLLALLGIGLVIPWGTVLINKCRALICRQ</sequence>
<name>A0ABM7CRX6_9PSED</name>
<reference evidence="2 3" key="1">
    <citation type="submission" date="2018-12" db="EMBL/GenBank/DDBJ databases">
        <authorList>
            <person name="Li S."/>
            <person name="Yang R."/>
            <person name="Chen G."/>
            <person name="Zou L."/>
            <person name="Zhang C."/>
            <person name="Chen Y."/>
            <person name="Liu Z."/>
            <person name="Li Y."/>
            <person name="Yan Y."/>
            <person name="Huang M."/>
            <person name="Chen T."/>
        </authorList>
    </citation>
    <scope>NUCLEOTIDE SEQUENCE [LARGE SCALE GENOMIC DNA]</scope>
    <source>
        <strain evidence="2 3">2014</strain>
    </source>
</reference>
<gene>
    <name evidence="2" type="ORF">EI693_14445</name>
</gene>
<accession>A0ABM7CRX6</accession>
<feature type="transmembrane region" description="Helical" evidence="1">
    <location>
        <begin position="44"/>
        <end position="67"/>
    </location>
</feature>
<dbReference type="RefSeq" id="WP_125464305.1">
    <property type="nucleotide sequence ID" value="NZ_CP034337.1"/>
</dbReference>
<feature type="transmembrane region" description="Helical" evidence="1">
    <location>
        <begin position="73"/>
        <end position="91"/>
    </location>
</feature>
<dbReference type="EMBL" id="CP034337">
    <property type="protein sequence ID" value="AZL74215.1"/>
    <property type="molecule type" value="Genomic_DNA"/>
</dbReference>
<keyword evidence="1" id="KW-0812">Transmembrane</keyword>
<proteinExistence type="predicted"/>
<evidence type="ECO:0000256" key="1">
    <source>
        <dbReference type="SAM" id="Phobius"/>
    </source>
</evidence>
<keyword evidence="1" id="KW-1133">Transmembrane helix</keyword>
<dbReference type="Proteomes" id="UP000272622">
    <property type="component" value="Chromosome"/>
</dbReference>